<organism evidence="1 2">
    <name type="scientific">Sphaerodactylus townsendi</name>
    <dbReference type="NCBI Taxonomy" id="933632"/>
    <lineage>
        <taxon>Eukaryota</taxon>
        <taxon>Metazoa</taxon>
        <taxon>Chordata</taxon>
        <taxon>Craniata</taxon>
        <taxon>Vertebrata</taxon>
        <taxon>Euteleostomi</taxon>
        <taxon>Lepidosauria</taxon>
        <taxon>Squamata</taxon>
        <taxon>Bifurcata</taxon>
        <taxon>Gekkota</taxon>
        <taxon>Sphaerodactylidae</taxon>
        <taxon>Sphaerodactylus</taxon>
    </lineage>
</organism>
<reference evidence="1" key="1">
    <citation type="submission" date="2021-08" db="EMBL/GenBank/DDBJ databases">
        <title>The first chromosome-level gecko genome reveals the dynamic sex chromosomes of Neotropical dwarf geckos (Sphaerodactylidae: Sphaerodactylus).</title>
        <authorList>
            <person name="Pinto B.J."/>
            <person name="Keating S.E."/>
            <person name="Gamble T."/>
        </authorList>
    </citation>
    <scope>NUCLEOTIDE SEQUENCE</scope>
    <source>
        <strain evidence="1">TG3544</strain>
    </source>
</reference>
<evidence type="ECO:0000313" key="1">
    <source>
        <dbReference type="EMBL" id="KAH7997021.1"/>
    </source>
</evidence>
<name>A0ACB8EWL1_9SAUR</name>
<sequence>MKENSGSPLLAYERRCFRQSFRPLFSFGRLVYEPIVQDPVRTTGDEKGGTWESPAGCGVIHWSRERRCLISSAPPGPFLCSWTRCDSKFTGKEIEILRQVSGHPYIITLIDSYESSTFMFLVFDLMRRGELFF</sequence>
<dbReference type="Proteomes" id="UP000827872">
    <property type="component" value="Linkage Group LG15"/>
</dbReference>
<evidence type="ECO:0000313" key="2">
    <source>
        <dbReference type="Proteomes" id="UP000827872"/>
    </source>
</evidence>
<dbReference type="EMBL" id="CM037628">
    <property type="protein sequence ID" value="KAH7997021.1"/>
    <property type="molecule type" value="Genomic_DNA"/>
</dbReference>
<proteinExistence type="predicted"/>
<comment type="caution">
    <text evidence="1">The sequence shown here is derived from an EMBL/GenBank/DDBJ whole genome shotgun (WGS) entry which is preliminary data.</text>
</comment>
<accession>A0ACB8EWL1</accession>
<protein>
    <submittedName>
        <fullName evidence="1">Uncharacterized protein</fullName>
    </submittedName>
</protein>
<gene>
    <name evidence="1" type="ORF">K3G42_012757</name>
</gene>
<keyword evidence="2" id="KW-1185">Reference proteome</keyword>